<dbReference type="PROSITE" id="PS00018">
    <property type="entry name" value="EF_HAND_1"/>
    <property type="match status" value="1"/>
</dbReference>
<feature type="region of interest" description="Disordered" evidence="5">
    <location>
        <begin position="568"/>
        <end position="642"/>
    </location>
</feature>
<evidence type="ECO:0000256" key="4">
    <source>
        <dbReference type="SAM" id="Coils"/>
    </source>
</evidence>
<dbReference type="GO" id="GO:0009055">
    <property type="term" value="F:electron transfer activity"/>
    <property type="evidence" value="ECO:0007669"/>
    <property type="project" value="InterPro"/>
</dbReference>
<keyword evidence="3" id="KW-0349">Heme</keyword>
<evidence type="ECO:0000313" key="7">
    <source>
        <dbReference type="EMBL" id="KNC48579.1"/>
    </source>
</evidence>
<proteinExistence type="predicted"/>
<evidence type="ECO:0000256" key="1">
    <source>
        <dbReference type="ARBA" id="ARBA00022723"/>
    </source>
</evidence>
<feature type="compositionally biased region" description="Polar residues" evidence="5">
    <location>
        <begin position="633"/>
        <end position="642"/>
    </location>
</feature>
<feature type="compositionally biased region" description="Low complexity" evidence="5">
    <location>
        <begin position="619"/>
        <end position="631"/>
    </location>
</feature>
<dbReference type="GeneID" id="25560165"/>
<feature type="compositionally biased region" description="Acidic residues" evidence="5">
    <location>
        <begin position="108"/>
        <end position="125"/>
    </location>
</feature>
<dbReference type="GO" id="GO:0046872">
    <property type="term" value="F:metal ion binding"/>
    <property type="evidence" value="ECO:0007669"/>
    <property type="project" value="UniProtKB-KW"/>
</dbReference>
<dbReference type="AlphaFoldDB" id="A0A0L0D8C8"/>
<evidence type="ECO:0000256" key="2">
    <source>
        <dbReference type="ARBA" id="ARBA00023004"/>
    </source>
</evidence>
<feature type="compositionally biased region" description="Pro residues" evidence="5">
    <location>
        <begin position="579"/>
        <end position="592"/>
    </location>
</feature>
<dbReference type="InterPro" id="IPR009056">
    <property type="entry name" value="Cyt_c-like_dom"/>
</dbReference>
<dbReference type="RefSeq" id="XP_013762635.1">
    <property type="nucleotide sequence ID" value="XM_013907181.1"/>
</dbReference>
<feature type="region of interest" description="Disordered" evidence="5">
    <location>
        <begin position="769"/>
        <end position="788"/>
    </location>
</feature>
<feature type="compositionally biased region" description="Gly residues" evidence="5">
    <location>
        <begin position="27"/>
        <end position="42"/>
    </location>
</feature>
<feature type="coiled-coil region" evidence="4">
    <location>
        <begin position="815"/>
        <end position="863"/>
    </location>
</feature>
<keyword evidence="4" id="KW-0175">Coiled coil</keyword>
<accession>A0A0L0D8C8</accession>
<feature type="region of interest" description="Disordered" evidence="5">
    <location>
        <begin position="1"/>
        <end position="66"/>
    </location>
</feature>
<name>A0A0L0D8C8_THETB</name>
<keyword evidence="8" id="KW-1185">Reference proteome</keyword>
<dbReference type="EMBL" id="GL349434">
    <property type="protein sequence ID" value="KNC48579.1"/>
    <property type="molecule type" value="Genomic_DNA"/>
</dbReference>
<feature type="compositionally biased region" description="Acidic residues" evidence="5">
    <location>
        <begin position="43"/>
        <end position="66"/>
    </location>
</feature>
<evidence type="ECO:0000313" key="8">
    <source>
        <dbReference type="Proteomes" id="UP000054408"/>
    </source>
</evidence>
<evidence type="ECO:0000256" key="3">
    <source>
        <dbReference type="PROSITE-ProRule" id="PRU00433"/>
    </source>
</evidence>
<feature type="compositionally biased region" description="Low complexity" evidence="5">
    <location>
        <begin position="593"/>
        <end position="608"/>
    </location>
</feature>
<dbReference type="PANTHER" id="PTHR33472">
    <property type="entry name" value="OS01G0106600 PROTEIN"/>
    <property type="match status" value="1"/>
</dbReference>
<dbReference type="Proteomes" id="UP000054408">
    <property type="component" value="Unassembled WGS sequence"/>
</dbReference>
<evidence type="ECO:0000259" key="6">
    <source>
        <dbReference type="PROSITE" id="PS51007"/>
    </source>
</evidence>
<organism evidence="7 8">
    <name type="scientific">Thecamonas trahens ATCC 50062</name>
    <dbReference type="NCBI Taxonomy" id="461836"/>
    <lineage>
        <taxon>Eukaryota</taxon>
        <taxon>Apusozoa</taxon>
        <taxon>Apusomonadida</taxon>
        <taxon>Apusomonadidae</taxon>
        <taxon>Thecamonas</taxon>
    </lineage>
</organism>
<reference evidence="7 8" key="1">
    <citation type="submission" date="2010-05" db="EMBL/GenBank/DDBJ databases">
        <title>The Genome Sequence of Thecamonas trahens ATCC 50062.</title>
        <authorList>
            <consortium name="The Broad Institute Genome Sequencing Platform"/>
            <person name="Russ C."/>
            <person name="Cuomo C."/>
            <person name="Shea T."/>
            <person name="Young S.K."/>
            <person name="Zeng Q."/>
            <person name="Koehrsen M."/>
            <person name="Haas B."/>
            <person name="Borodovsky M."/>
            <person name="Guigo R."/>
            <person name="Alvarado L."/>
            <person name="Berlin A."/>
            <person name="Bochicchio J."/>
            <person name="Borenstein D."/>
            <person name="Chapman S."/>
            <person name="Chen Z."/>
            <person name="Freedman E."/>
            <person name="Gellesch M."/>
            <person name="Goldberg J."/>
            <person name="Griggs A."/>
            <person name="Gujja S."/>
            <person name="Heilman E."/>
            <person name="Heiman D."/>
            <person name="Hepburn T."/>
            <person name="Howarth C."/>
            <person name="Jen D."/>
            <person name="Larson L."/>
            <person name="Mehta T."/>
            <person name="Park D."/>
            <person name="Pearson M."/>
            <person name="Roberts A."/>
            <person name="Saif S."/>
            <person name="Shenoy N."/>
            <person name="Sisk P."/>
            <person name="Stolte C."/>
            <person name="Sykes S."/>
            <person name="Thomson T."/>
            <person name="Walk T."/>
            <person name="White J."/>
            <person name="Yandava C."/>
            <person name="Burger G."/>
            <person name="Gray M.W."/>
            <person name="Holland P.W.H."/>
            <person name="King N."/>
            <person name="Lang F.B.F."/>
            <person name="Roger A.J."/>
            <person name="Ruiz-Trillo I."/>
            <person name="Lander E."/>
            <person name="Nusbaum C."/>
        </authorList>
    </citation>
    <scope>NUCLEOTIDE SEQUENCE [LARGE SCALE GENOMIC DNA]</scope>
    <source>
        <strain evidence="7 8">ATCC 50062</strain>
    </source>
</reference>
<feature type="region of interest" description="Disordered" evidence="5">
    <location>
        <begin position="108"/>
        <end position="137"/>
    </location>
</feature>
<feature type="region of interest" description="Disordered" evidence="5">
    <location>
        <begin position="494"/>
        <end position="530"/>
    </location>
</feature>
<protein>
    <recommendedName>
        <fullName evidence="6">Cytochrome c domain-containing protein</fullName>
    </recommendedName>
</protein>
<dbReference type="PROSITE" id="PS51007">
    <property type="entry name" value="CYTC"/>
    <property type="match status" value="1"/>
</dbReference>
<dbReference type="PANTHER" id="PTHR33472:SF28">
    <property type="entry name" value="BROMO AND FHA DOMAIN-CONTAINING PROTEIN DDB_G0267958"/>
    <property type="match status" value="1"/>
</dbReference>
<feature type="region of interest" description="Disordered" evidence="5">
    <location>
        <begin position="875"/>
        <end position="902"/>
    </location>
</feature>
<keyword evidence="2 3" id="KW-0408">Iron</keyword>
<keyword evidence="1 3" id="KW-0479">Metal-binding</keyword>
<feature type="compositionally biased region" description="Acidic residues" evidence="5">
    <location>
        <begin position="1"/>
        <end position="26"/>
    </location>
</feature>
<sequence>MGSNEDEADIDDILDMLSDMEDEEEAGGGGGGGGGGGAGAGAGDDDGQEAGDDDEQEVDDILGMFDDDALASSSSAAASSAVSVVLIEDADGDGDVDIDDILDVLDDVAAEPEAEPESTDGEQEGDVVGTDNGAASPELMLDGELASMLDAIGAGESGPLVPPVLDSSSSVDVALDIDALLAESLRGAVDAPSSTTDSTDELEQTLRAFESGRVANHDLETDSDAALHGVVGETLEHEMADASFAAFLDAQIEELGESGNVETPVILTVAASADIASPERDPFAILAELDPSDASLTTLSETLTSADASRGSADFEVSDEHSSCSTCHTRADALLSEMFPSTDTALQESGELAGAGESSGDWVEDGEGLFEGEGEVEYVEEVVYVDEDGDVVDAEGVDEGEVEYVEEVVYVDEDGDVVDAEGMDEGEVEYVDEVVYVDEDGDVVDAEGVDEGEVEYVEEVVYVDEDGDVVDAEGMDEGEVEYVDEVVYVDEDGDAVEQEPEPETRLEPTPKSSPELELEPEPESKPIPTISFSTDDVAQLLAEPSVESDDMVSGSNEECSELSLGDLVTITPCPRTPSSSPPPSLSPVPRQPPSASSSPEPEAQPPQSLLLDLANAHTSASPASASASPLATDNDTPSAQPWHTVESQAAAAVRRLDFRSQGSLSLEQTEYLLVLLKYPTSTAPSEAVALTRTESRRFTNSDAVSVVMAVVAAFDPSVVAALHDGIDELEHSGKLYELDDLTAHASPTPPLTSYDYDYEEVWTEVSVNETPLSSANPPQPAAGIQPAREVAVQAALDPPPPQRPPVRRPPSLLYLAEQHARRRKAEAAAAAALREATLRTLQLADTEAALQASARRQAILERELQLSQRILAQTLPPPRPVRPASDSVPPVPEQARRAGLPPIPFTAAGPLVVRDRKRYGPDVRVTHPLWPQAAAEEEAERRRRANNIARRAALIAKVETLVGTRQSAAGQR</sequence>
<dbReference type="GO" id="GO:0020037">
    <property type="term" value="F:heme binding"/>
    <property type="evidence" value="ECO:0007669"/>
    <property type="project" value="InterPro"/>
</dbReference>
<feature type="domain" description="Cytochrome c" evidence="6">
    <location>
        <begin position="306"/>
        <end position="441"/>
    </location>
</feature>
<dbReference type="InterPro" id="IPR018247">
    <property type="entry name" value="EF_Hand_1_Ca_BS"/>
</dbReference>
<gene>
    <name evidence="7" type="ORF">AMSG_00356</name>
</gene>
<evidence type="ECO:0000256" key="5">
    <source>
        <dbReference type="SAM" id="MobiDB-lite"/>
    </source>
</evidence>